<evidence type="ECO:0000259" key="2">
    <source>
        <dbReference type="Pfam" id="PF16537"/>
    </source>
</evidence>
<evidence type="ECO:0000256" key="1">
    <source>
        <dbReference type="SAM" id="Phobius"/>
    </source>
</evidence>
<feature type="transmembrane region" description="Helical" evidence="1">
    <location>
        <begin position="31"/>
        <end position="52"/>
    </location>
</feature>
<name>A0ABV6BFB1_9GAMM</name>
<dbReference type="RefSeq" id="WP_377244274.1">
    <property type="nucleotide sequence ID" value="NZ_JBHLXP010000003.1"/>
</dbReference>
<comment type="caution">
    <text evidence="3">The sequence shown here is derived from an EMBL/GenBank/DDBJ whole genome shotgun (WGS) entry which is preliminary data.</text>
</comment>
<organism evidence="3 4">
    <name type="scientific">Rheinheimera tilapiae</name>
    <dbReference type="NCBI Taxonomy" id="875043"/>
    <lineage>
        <taxon>Bacteria</taxon>
        <taxon>Pseudomonadati</taxon>
        <taxon>Pseudomonadota</taxon>
        <taxon>Gammaproteobacteria</taxon>
        <taxon>Chromatiales</taxon>
        <taxon>Chromatiaceae</taxon>
        <taxon>Rheinheimera</taxon>
    </lineage>
</organism>
<sequence>MSLLMDALKQQNNAVAETTAAPTAPARGWQYLAIVLLVLCGLGLGFALAFWFTHKPVAEPVTVVVAAPTTPVATPALPPANPGLILSDLTTVPTSEEQEAQLVISAEREESQGQSLDEQVAVLEQFDEGIPMQEADPDAPVAELAAQQPELSADEVPQELKDKFQYALEAAKGERRPAKITEHAAPARDISTLDDSLQRQIAPLRFEAHVYASEPKQRWVKVNGKDLQEGQWITADIQLKEITPQYVLMQTGRQLFSMEALSEWSYRLKTRP</sequence>
<dbReference type="InterPro" id="IPR032389">
    <property type="entry name" value="GspB_C"/>
</dbReference>
<evidence type="ECO:0000313" key="4">
    <source>
        <dbReference type="Proteomes" id="UP001589813"/>
    </source>
</evidence>
<gene>
    <name evidence="3" type="ORF">ACFFJP_12330</name>
</gene>
<keyword evidence="1" id="KW-1133">Transmembrane helix</keyword>
<dbReference type="Proteomes" id="UP001589813">
    <property type="component" value="Unassembled WGS sequence"/>
</dbReference>
<keyword evidence="1" id="KW-0812">Transmembrane</keyword>
<keyword evidence="1" id="KW-0472">Membrane</keyword>
<accession>A0ABV6BFB1</accession>
<dbReference type="Pfam" id="PF16537">
    <property type="entry name" value="T2SSB"/>
    <property type="match status" value="1"/>
</dbReference>
<proteinExistence type="predicted"/>
<reference evidence="3 4" key="1">
    <citation type="submission" date="2024-09" db="EMBL/GenBank/DDBJ databases">
        <authorList>
            <person name="Sun Q."/>
            <person name="Mori K."/>
        </authorList>
    </citation>
    <scope>NUCLEOTIDE SEQUENCE [LARGE SCALE GENOMIC DNA]</scope>
    <source>
        <strain evidence="3 4">KCTC 23315</strain>
    </source>
</reference>
<evidence type="ECO:0000313" key="3">
    <source>
        <dbReference type="EMBL" id="MFC0049074.1"/>
    </source>
</evidence>
<protein>
    <submittedName>
        <fullName evidence="3">General secretion pathway protein GspB</fullName>
    </submittedName>
</protein>
<feature type="domain" description="Type II secretion system protein GspB C-terminal" evidence="2">
    <location>
        <begin position="204"/>
        <end position="260"/>
    </location>
</feature>
<dbReference type="EMBL" id="JBHLXP010000003">
    <property type="protein sequence ID" value="MFC0049074.1"/>
    <property type="molecule type" value="Genomic_DNA"/>
</dbReference>
<keyword evidence="4" id="KW-1185">Reference proteome</keyword>